<dbReference type="InterPro" id="IPR009679">
    <property type="entry name" value="Phage_186_CII-like"/>
</dbReference>
<dbReference type="Proteomes" id="UP000028681">
    <property type="component" value="Chromosome"/>
</dbReference>
<dbReference type="NCBIfam" id="NF041471">
    <property type="entry name" value="phage_reg_YmfL"/>
    <property type="match status" value="1"/>
</dbReference>
<dbReference type="KEGG" id="ete:ETEE_0866"/>
<proteinExistence type="predicted"/>
<protein>
    <submittedName>
        <fullName evidence="1">Uncharacterized protein</fullName>
    </submittedName>
</protein>
<dbReference type="InterPro" id="IPR048188">
    <property type="entry name" value="YmfL-like"/>
</dbReference>
<dbReference type="Pfam" id="PF06892">
    <property type="entry name" value="Phage_CP76"/>
    <property type="match status" value="1"/>
</dbReference>
<dbReference type="AlphaFoldDB" id="A0A076LFN4"/>
<dbReference type="HOGENOM" id="CLU_104109_0_0_6"/>
<evidence type="ECO:0000313" key="2">
    <source>
        <dbReference type="Proteomes" id="UP000028681"/>
    </source>
</evidence>
<dbReference type="EMBL" id="CP006664">
    <property type="protein sequence ID" value="AIJ07335.1"/>
    <property type="molecule type" value="Genomic_DNA"/>
</dbReference>
<evidence type="ECO:0000313" key="1">
    <source>
        <dbReference type="EMBL" id="AIJ07335.1"/>
    </source>
</evidence>
<name>A0A076LFN4_9GAMM</name>
<organism evidence="1 2">
    <name type="scientific">Edwardsiella anguillarum ET080813</name>
    <dbReference type="NCBI Taxonomy" id="667120"/>
    <lineage>
        <taxon>Bacteria</taxon>
        <taxon>Pseudomonadati</taxon>
        <taxon>Pseudomonadota</taxon>
        <taxon>Gammaproteobacteria</taxon>
        <taxon>Enterobacterales</taxon>
        <taxon>Hafniaceae</taxon>
        <taxon>Edwardsiella</taxon>
    </lineage>
</organism>
<dbReference type="GO" id="GO:0003677">
    <property type="term" value="F:DNA binding"/>
    <property type="evidence" value="ECO:0007669"/>
    <property type="project" value="InterPro"/>
</dbReference>
<accession>A0A076LFN4</accession>
<gene>
    <name evidence="1" type="ORF">ETEE_0866</name>
</gene>
<reference evidence="1 2" key="1">
    <citation type="journal article" date="2012" name="PLoS ONE">
        <title>Edwardsiella comparative phylogenomics reveal the new intra/inter-species taxonomic relationships, virulence evolution and niche adaptation mechanisms.</title>
        <authorList>
            <person name="Yang M."/>
            <person name="Lv Y."/>
            <person name="Xiao J."/>
            <person name="Wu H."/>
            <person name="Zheng H."/>
            <person name="Liu Q."/>
            <person name="Zhang Y."/>
            <person name="Wang Q."/>
        </authorList>
    </citation>
    <scope>NUCLEOTIDE SEQUENCE [LARGE SCALE GENOMIC DNA]</scope>
    <source>
        <strain evidence="2">080813</strain>
    </source>
</reference>
<sequence>MQSIKQRTYQRTKEMVDIKTTIKEMCKAYPGGQKAMAIQLGMTYDAFRNHLDQKCASRFFTLIELEQMEDLSGTSLLAEYHAARRGKLLVDIPVLEQIDNVELYEHSMREMVADGELAKAKVEGVADGVICSDEKQELTTLFWKKMRHHAYGFFAFMALNGAAIADDSAVWVAHRECRPSAPAHKTLCGD</sequence>